<evidence type="ECO:0000313" key="1">
    <source>
        <dbReference type="EMBL" id="MFA9460633.1"/>
    </source>
</evidence>
<reference evidence="1 2" key="1">
    <citation type="submission" date="2024-08" db="EMBL/GenBank/DDBJ databases">
        <title>Whole-genome sequencing of halo(alkali)philic microorganisms from hypersaline lakes.</title>
        <authorList>
            <person name="Sorokin D.Y."/>
            <person name="Merkel A.Y."/>
            <person name="Messina E."/>
            <person name="Yakimov M."/>
        </authorList>
    </citation>
    <scope>NUCLEOTIDE SEQUENCE [LARGE SCALE GENOMIC DNA]</scope>
    <source>
        <strain evidence="1 2">Cl-TMA</strain>
    </source>
</reference>
<dbReference type="EMBL" id="JBGUAW010000004">
    <property type="protein sequence ID" value="MFA9460633.1"/>
    <property type="molecule type" value="Genomic_DNA"/>
</dbReference>
<protein>
    <submittedName>
        <fullName evidence="1">Uncharacterized protein</fullName>
    </submittedName>
</protein>
<accession>A0ABV4TTI0</accession>
<sequence length="47" mass="5299">MEEALIQAVSWLQVAAVAAIRTALNLFLQRELREMESQPNQKIADTT</sequence>
<organism evidence="1 2">
    <name type="scientific">Thiohalorhabdus methylotrophus</name>
    <dbReference type="NCBI Taxonomy" id="3242694"/>
    <lineage>
        <taxon>Bacteria</taxon>
        <taxon>Pseudomonadati</taxon>
        <taxon>Pseudomonadota</taxon>
        <taxon>Gammaproteobacteria</taxon>
        <taxon>Thiohalorhabdales</taxon>
        <taxon>Thiohalorhabdaceae</taxon>
        <taxon>Thiohalorhabdus</taxon>
    </lineage>
</organism>
<evidence type="ECO:0000313" key="2">
    <source>
        <dbReference type="Proteomes" id="UP001575181"/>
    </source>
</evidence>
<proteinExistence type="predicted"/>
<keyword evidence="2" id="KW-1185">Reference proteome</keyword>
<gene>
    <name evidence="1" type="ORF">ACERLL_07315</name>
</gene>
<dbReference type="Proteomes" id="UP001575181">
    <property type="component" value="Unassembled WGS sequence"/>
</dbReference>
<dbReference type="RefSeq" id="WP_373655414.1">
    <property type="nucleotide sequence ID" value="NZ_JBGUAW010000004.1"/>
</dbReference>
<comment type="caution">
    <text evidence="1">The sequence shown here is derived from an EMBL/GenBank/DDBJ whole genome shotgun (WGS) entry which is preliminary data.</text>
</comment>
<name>A0ABV4TTI0_9GAMM</name>